<dbReference type="InterPro" id="IPR036291">
    <property type="entry name" value="NAD(P)-bd_dom_sf"/>
</dbReference>
<keyword evidence="3" id="KW-0479">Metal-binding</keyword>
<keyword evidence="4" id="KW-0862">Zinc</keyword>
<dbReference type="GO" id="GO:0046872">
    <property type="term" value="F:metal ion binding"/>
    <property type="evidence" value="ECO:0007669"/>
    <property type="project" value="UniProtKB-KW"/>
</dbReference>
<dbReference type="PANTHER" id="PTHR42940">
    <property type="entry name" value="ALCOHOL DEHYDROGENASE 1-RELATED"/>
    <property type="match status" value="1"/>
</dbReference>
<evidence type="ECO:0000256" key="6">
    <source>
        <dbReference type="ARBA" id="ARBA00023027"/>
    </source>
</evidence>
<comment type="caution">
    <text evidence="8">The sequence shown here is derived from an EMBL/GenBank/DDBJ whole genome shotgun (WGS) entry which is preliminary data.</text>
</comment>
<accession>A0A3M9YJ55</accession>
<gene>
    <name evidence="8" type="ORF">D7B24_003223</name>
</gene>
<evidence type="ECO:0000313" key="9">
    <source>
        <dbReference type="Proteomes" id="UP000267145"/>
    </source>
</evidence>
<protein>
    <recommendedName>
        <fullName evidence="7">Alcohol dehydrogenase-like C-terminal domain-containing protein</fullName>
    </recommendedName>
</protein>
<evidence type="ECO:0000256" key="1">
    <source>
        <dbReference type="ARBA" id="ARBA00001947"/>
    </source>
</evidence>
<comment type="cofactor">
    <cofactor evidence="1">
        <name>Zn(2+)</name>
        <dbReference type="ChEBI" id="CHEBI:29105"/>
    </cofactor>
</comment>
<sequence length="158" mass="16809">MGSLPTETMLAAQYNTAKNKVEVNEVPIPRYYRNAMALPDGMDMITAAPLFCAGITAYHCVKGCNLVRGQWIAIIGCGGLGHLAVQYAKAMGLKVIGLDISDAQLEDAKALGADATYNTKTDIEYEAKIKKLTEGGCHAAAVFSASHVAYGDAPRTLR</sequence>
<name>A0A3M9YJ55_9PEZI</name>
<dbReference type="PANTHER" id="PTHR42940:SF8">
    <property type="entry name" value="VACUOLAR PROTEIN SORTING-ASSOCIATED PROTEIN 11"/>
    <property type="match status" value="1"/>
</dbReference>
<dbReference type="Gene3D" id="3.40.50.720">
    <property type="entry name" value="NAD(P)-binding Rossmann-like Domain"/>
    <property type="match status" value="1"/>
</dbReference>
<dbReference type="Pfam" id="PF00107">
    <property type="entry name" value="ADH_zinc_N"/>
    <property type="match status" value="1"/>
</dbReference>
<comment type="similarity">
    <text evidence="2">Belongs to the zinc-containing alcohol dehydrogenase family.</text>
</comment>
<dbReference type="Gene3D" id="3.90.180.10">
    <property type="entry name" value="Medium-chain alcohol dehydrogenases, catalytic domain"/>
    <property type="match status" value="1"/>
</dbReference>
<dbReference type="Proteomes" id="UP000267145">
    <property type="component" value="Unassembled WGS sequence"/>
</dbReference>
<organism evidence="8 9">
    <name type="scientific">Verticillium nonalfalfae</name>
    <dbReference type="NCBI Taxonomy" id="1051616"/>
    <lineage>
        <taxon>Eukaryota</taxon>
        <taxon>Fungi</taxon>
        <taxon>Dikarya</taxon>
        <taxon>Ascomycota</taxon>
        <taxon>Pezizomycotina</taxon>
        <taxon>Sordariomycetes</taxon>
        <taxon>Hypocreomycetidae</taxon>
        <taxon>Glomerellales</taxon>
        <taxon>Plectosphaerellaceae</taxon>
        <taxon>Verticillium</taxon>
    </lineage>
</organism>
<dbReference type="InterPro" id="IPR013149">
    <property type="entry name" value="ADH-like_C"/>
</dbReference>
<evidence type="ECO:0000256" key="2">
    <source>
        <dbReference type="ARBA" id="ARBA00008072"/>
    </source>
</evidence>
<evidence type="ECO:0000256" key="3">
    <source>
        <dbReference type="ARBA" id="ARBA00022723"/>
    </source>
</evidence>
<evidence type="ECO:0000313" key="8">
    <source>
        <dbReference type="EMBL" id="RNJ59130.1"/>
    </source>
</evidence>
<evidence type="ECO:0000256" key="4">
    <source>
        <dbReference type="ARBA" id="ARBA00022833"/>
    </source>
</evidence>
<dbReference type="AlphaFoldDB" id="A0A3M9YJ55"/>
<dbReference type="GeneID" id="39606912"/>
<dbReference type="EMBL" id="RBVV01000019">
    <property type="protein sequence ID" value="RNJ59130.1"/>
    <property type="molecule type" value="Genomic_DNA"/>
</dbReference>
<evidence type="ECO:0000256" key="5">
    <source>
        <dbReference type="ARBA" id="ARBA00023002"/>
    </source>
</evidence>
<reference evidence="8 9" key="1">
    <citation type="submission" date="2018-10" db="EMBL/GenBank/DDBJ databases">
        <title>Genome sequence of Verticillium nonalfalfae VnAa140.</title>
        <authorList>
            <person name="Stajich J.E."/>
            <person name="Kasson M.T."/>
        </authorList>
    </citation>
    <scope>NUCLEOTIDE SEQUENCE [LARGE SCALE GENOMIC DNA]</scope>
    <source>
        <strain evidence="8 9">VnAa140</strain>
    </source>
</reference>
<keyword evidence="5" id="KW-0560">Oxidoreductase</keyword>
<feature type="domain" description="Alcohol dehydrogenase-like C-terminal" evidence="7">
    <location>
        <begin position="79"/>
        <end position="157"/>
    </location>
</feature>
<dbReference type="FunFam" id="3.40.50.720:FF:000039">
    <property type="entry name" value="Alcohol dehydrogenase AdhP"/>
    <property type="match status" value="1"/>
</dbReference>
<keyword evidence="6" id="KW-0520">NAD</keyword>
<dbReference type="RefSeq" id="XP_028497288.1">
    <property type="nucleotide sequence ID" value="XM_028637416.1"/>
</dbReference>
<dbReference type="STRING" id="1051616.A0A3M9YJ55"/>
<proteinExistence type="inferred from homology"/>
<evidence type="ECO:0000259" key="7">
    <source>
        <dbReference type="Pfam" id="PF00107"/>
    </source>
</evidence>
<keyword evidence="9" id="KW-1185">Reference proteome</keyword>
<dbReference type="GO" id="GO:0018455">
    <property type="term" value="F:alcohol dehydrogenase [NAD(P)+] activity"/>
    <property type="evidence" value="ECO:0007669"/>
    <property type="project" value="UniProtKB-ARBA"/>
</dbReference>
<dbReference type="SUPFAM" id="SSF51735">
    <property type="entry name" value="NAD(P)-binding Rossmann-fold domains"/>
    <property type="match status" value="1"/>
</dbReference>